<dbReference type="SUPFAM" id="SSF109604">
    <property type="entry name" value="HD-domain/PDEase-like"/>
    <property type="match status" value="1"/>
</dbReference>
<feature type="region of interest" description="Disordered" evidence="11">
    <location>
        <begin position="737"/>
        <end position="757"/>
    </location>
</feature>
<dbReference type="SMART" id="SM00487">
    <property type="entry name" value="DEXDc"/>
    <property type="match status" value="1"/>
</dbReference>
<keyword evidence="6" id="KW-0378">Hydrolase</keyword>
<sequence>MAELLAKPDVPLLFHLEEVIRLGAEIAERMRLPPRLRAKALLACALHDIGKATRGFQDYMRALRMVQEAEQRGAPAPEQECLRRIARQRKARAYPHALASLPIALAAEGNLPSGPGESPSAFEATAAVLSHHSPLGPELYKGYESLPDYLWDDLPDLLRALWELMYEHGVDELPALKDIEPQIRILARQTPAALLEQPLSFGNESRTLRGMLQRLPPQDFARVKTVLHLADWLASAKSPCPSALFLSAGTLTVQRSMETRGQSLRDFQRRAQSAADREILLLRAPTGTGKTEALLLWAGRAERIIYLLPTQATTNAMWRRLRGIYGNDAVGLAHGRASYMLRREFDEDPLDLRLFGSVFAKPVTVATLDQYLLAHLHGRHWEERRSLARGATLILDEIHAYEPYTLGLLLEALSREPPARLALASATLPDPLLQLFPPGEPVDAEPDLWARRRHRIRLCGGRLTDHGLEIAMDLARKGKTVLVIANTVRDARQLYRQLREAHRWPQRALLHSRFTLADRARKEEEAQRPQPGTILIATQVVEVSLDISYDAMITEIAPMDALVQRMGRVNRQGIHPPAPVWICQDWSEGAQRVYGREILLWSRELLEALPETPSDADLAHAVQQLYERVMSDPAWQRELEDGRTAMREIQQILGCYTIDLSDEEMKNRFTARRGTLSIEVLPEVLASEADALRERGEMWRLPELLVPVPIYWLKEHGTFFTPRTDLGCFQTALPYHPEEGLQEPEPQTAGPRGVIVE</sequence>
<dbReference type="PROSITE" id="PS51192">
    <property type="entry name" value="HELICASE_ATP_BIND_1"/>
    <property type="match status" value="1"/>
</dbReference>
<dbReference type="InterPro" id="IPR006474">
    <property type="entry name" value="Helicase_Cas3_CRISPR-ass_core"/>
</dbReference>
<dbReference type="InterPro" id="IPR006483">
    <property type="entry name" value="CRISPR-assoc_Cas3_HD"/>
</dbReference>
<evidence type="ECO:0000256" key="9">
    <source>
        <dbReference type="ARBA" id="ARBA00023118"/>
    </source>
</evidence>
<evidence type="ECO:0000256" key="5">
    <source>
        <dbReference type="ARBA" id="ARBA00022741"/>
    </source>
</evidence>
<dbReference type="InterPro" id="IPR050079">
    <property type="entry name" value="DEAD_box_RNA_helicase"/>
</dbReference>
<gene>
    <name evidence="15" type="ORF">SAMN02746019_00019740</name>
</gene>
<dbReference type="Pfam" id="PF00270">
    <property type="entry name" value="DEAD"/>
    <property type="match status" value="1"/>
</dbReference>
<dbReference type="SUPFAM" id="SSF52540">
    <property type="entry name" value="P-loop containing nucleoside triphosphate hydrolases"/>
    <property type="match status" value="1"/>
</dbReference>
<dbReference type="OrthoDB" id="9810236at2"/>
<evidence type="ECO:0000256" key="1">
    <source>
        <dbReference type="ARBA" id="ARBA00006847"/>
    </source>
</evidence>
<dbReference type="InterPro" id="IPR003607">
    <property type="entry name" value="HD/PDEase_dom"/>
</dbReference>
<comment type="similarity">
    <text evidence="10">Belongs to the DEAD box helicase family.</text>
</comment>
<dbReference type="InterPro" id="IPR038257">
    <property type="entry name" value="CRISPR-assoc_Cas3_HD_sf"/>
</dbReference>
<feature type="domain" description="Helicase ATP-binding" evidence="12">
    <location>
        <begin position="271"/>
        <end position="446"/>
    </location>
</feature>
<evidence type="ECO:0000313" key="16">
    <source>
        <dbReference type="Proteomes" id="UP000197025"/>
    </source>
</evidence>
<dbReference type="InParanoid" id="A0A212RN06"/>
<proteinExistence type="inferred from homology"/>
<evidence type="ECO:0000256" key="7">
    <source>
        <dbReference type="ARBA" id="ARBA00022806"/>
    </source>
</evidence>
<comment type="similarity">
    <text evidence="1">In the N-terminal section; belongs to the CRISPR-associated nuclease Cas3-HD family.</text>
</comment>
<dbReference type="PANTHER" id="PTHR47959:SF16">
    <property type="entry name" value="CRISPR-ASSOCIATED NUCLEASE_HELICASE CAS3-RELATED"/>
    <property type="match status" value="1"/>
</dbReference>
<dbReference type="EMBL" id="FYEK01000071">
    <property type="protein sequence ID" value="SNB73793.1"/>
    <property type="molecule type" value="Genomic_DNA"/>
</dbReference>
<accession>A0A212RN06</accession>
<dbReference type="PROSITE" id="PS51194">
    <property type="entry name" value="HELICASE_CTER"/>
    <property type="match status" value="1"/>
</dbReference>
<dbReference type="GO" id="GO:0004519">
    <property type="term" value="F:endonuclease activity"/>
    <property type="evidence" value="ECO:0007669"/>
    <property type="project" value="UniProtKB-KW"/>
</dbReference>
<protein>
    <submittedName>
        <fullName evidence="15">CRISPR-associated endonuclease/helicase Cas3</fullName>
    </submittedName>
</protein>
<dbReference type="GO" id="GO:0003724">
    <property type="term" value="F:RNA helicase activity"/>
    <property type="evidence" value="ECO:0007669"/>
    <property type="project" value="TreeGrafter"/>
</dbReference>
<dbReference type="Pfam" id="PF18019">
    <property type="entry name" value="Cas3_HD"/>
    <property type="match status" value="1"/>
</dbReference>
<dbReference type="InterPro" id="IPR054712">
    <property type="entry name" value="Cas3-like_dom"/>
</dbReference>
<dbReference type="GO" id="GO:0051607">
    <property type="term" value="P:defense response to virus"/>
    <property type="evidence" value="ECO:0007669"/>
    <property type="project" value="UniProtKB-KW"/>
</dbReference>
<dbReference type="NCBIfam" id="TIGR01596">
    <property type="entry name" value="cas3_HD"/>
    <property type="match status" value="1"/>
</dbReference>
<dbReference type="InterPro" id="IPR001650">
    <property type="entry name" value="Helicase_C-like"/>
</dbReference>
<dbReference type="Pfam" id="PF22590">
    <property type="entry name" value="Cas3-like_C_2"/>
    <property type="match status" value="1"/>
</dbReference>
<keyword evidence="9" id="KW-0051">Antiviral defense</keyword>
<dbReference type="GO" id="GO:0016787">
    <property type="term" value="F:hydrolase activity"/>
    <property type="evidence" value="ECO:0007669"/>
    <property type="project" value="UniProtKB-KW"/>
</dbReference>
<feature type="domain" description="Helicase C-terminal" evidence="13">
    <location>
        <begin position="462"/>
        <end position="643"/>
    </location>
</feature>
<comment type="similarity">
    <text evidence="2">In the central section; belongs to the CRISPR-associated helicase Cas3 family.</text>
</comment>
<evidence type="ECO:0000259" key="13">
    <source>
        <dbReference type="PROSITE" id="PS51194"/>
    </source>
</evidence>
<evidence type="ECO:0000256" key="3">
    <source>
        <dbReference type="ARBA" id="ARBA00022722"/>
    </source>
</evidence>
<dbReference type="RefSeq" id="WP_088572223.1">
    <property type="nucleotide sequence ID" value="NZ_FYEK01000071.1"/>
</dbReference>
<evidence type="ECO:0000259" key="12">
    <source>
        <dbReference type="PROSITE" id="PS51192"/>
    </source>
</evidence>
<keyword evidence="8" id="KW-0067">ATP-binding</keyword>
<keyword evidence="5" id="KW-0547">Nucleotide-binding</keyword>
<dbReference type="PANTHER" id="PTHR47959">
    <property type="entry name" value="ATP-DEPENDENT RNA HELICASE RHLE-RELATED"/>
    <property type="match status" value="1"/>
</dbReference>
<keyword evidence="4" id="KW-0479">Metal-binding</keyword>
<dbReference type="GO" id="GO:0005829">
    <property type="term" value="C:cytosol"/>
    <property type="evidence" value="ECO:0007669"/>
    <property type="project" value="TreeGrafter"/>
</dbReference>
<dbReference type="Gene3D" id="1.10.3210.30">
    <property type="match status" value="1"/>
</dbReference>
<dbReference type="GO" id="GO:0005524">
    <property type="term" value="F:ATP binding"/>
    <property type="evidence" value="ECO:0007669"/>
    <property type="project" value="UniProtKB-KW"/>
</dbReference>
<dbReference type="InterPro" id="IPR027417">
    <property type="entry name" value="P-loop_NTPase"/>
</dbReference>
<keyword evidence="3" id="KW-0540">Nuclease</keyword>
<keyword evidence="15" id="KW-0255">Endonuclease</keyword>
<dbReference type="NCBIfam" id="TIGR01587">
    <property type="entry name" value="cas3_core"/>
    <property type="match status" value="1"/>
</dbReference>
<keyword evidence="16" id="KW-1185">Reference proteome</keyword>
<organism evidence="15 16">
    <name type="scientific">Thermoflexus hugenholtzii JAD2</name>
    <dbReference type="NCBI Taxonomy" id="877466"/>
    <lineage>
        <taxon>Bacteria</taxon>
        <taxon>Bacillati</taxon>
        <taxon>Chloroflexota</taxon>
        <taxon>Thermoflexia</taxon>
        <taxon>Thermoflexales</taxon>
        <taxon>Thermoflexaceae</taxon>
        <taxon>Thermoflexus</taxon>
    </lineage>
</organism>
<evidence type="ECO:0000256" key="10">
    <source>
        <dbReference type="ARBA" id="ARBA00038437"/>
    </source>
</evidence>
<dbReference type="Gene3D" id="3.40.50.300">
    <property type="entry name" value="P-loop containing nucleotide triphosphate hydrolases"/>
    <property type="match status" value="2"/>
</dbReference>
<dbReference type="GO" id="GO:0046872">
    <property type="term" value="F:metal ion binding"/>
    <property type="evidence" value="ECO:0007669"/>
    <property type="project" value="UniProtKB-KW"/>
</dbReference>
<dbReference type="Proteomes" id="UP000197025">
    <property type="component" value="Unassembled WGS sequence"/>
</dbReference>
<name>A0A212RN06_9CHLR</name>
<evidence type="ECO:0000256" key="8">
    <source>
        <dbReference type="ARBA" id="ARBA00022840"/>
    </source>
</evidence>
<dbReference type="InterPro" id="IPR014001">
    <property type="entry name" value="Helicase_ATP-bd"/>
</dbReference>
<evidence type="ECO:0000256" key="6">
    <source>
        <dbReference type="ARBA" id="ARBA00022801"/>
    </source>
</evidence>
<dbReference type="AlphaFoldDB" id="A0A212RN06"/>
<evidence type="ECO:0000256" key="11">
    <source>
        <dbReference type="SAM" id="MobiDB-lite"/>
    </source>
</evidence>
<evidence type="ECO:0000256" key="4">
    <source>
        <dbReference type="ARBA" id="ARBA00022723"/>
    </source>
</evidence>
<evidence type="ECO:0000256" key="2">
    <source>
        <dbReference type="ARBA" id="ARBA00009046"/>
    </source>
</evidence>
<evidence type="ECO:0000259" key="14">
    <source>
        <dbReference type="PROSITE" id="PS51643"/>
    </source>
</evidence>
<dbReference type="SMART" id="SM00490">
    <property type="entry name" value="HELICc"/>
    <property type="match status" value="1"/>
</dbReference>
<dbReference type="SMART" id="SM00471">
    <property type="entry name" value="HDc"/>
    <property type="match status" value="1"/>
</dbReference>
<keyword evidence="7 15" id="KW-0347">Helicase</keyword>
<dbReference type="CDD" id="cd09641">
    <property type="entry name" value="Cas3''_I"/>
    <property type="match status" value="1"/>
</dbReference>
<dbReference type="PROSITE" id="PS51643">
    <property type="entry name" value="HD_CAS3"/>
    <property type="match status" value="1"/>
</dbReference>
<feature type="domain" description="HD Cas3-type" evidence="14">
    <location>
        <begin position="5"/>
        <end position="233"/>
    </location>
</feature>
<reference evidence="16" key="1">
    <citation type="submission" date="2017-06" db="EMBL/GenBank/DDBJ databases">
        <authorList>
            <person name="Varghese N."/>
            <person name="Submissions S."/>
        </authorList>
    </citation>
    <scope>NUCLEOTIDE SEQUENCE [LARGE SCALE GENOMIC DNA]</scope>
    <source>
        <strain evidence="16">JAD2</strain>
    </source>
</reference>
<dbReference type="InterPro" id="IPR011545">
    <property type="entry name" value="DEAD/DEAH_box_helicase_dom"/>
</dbReference>
<dbReference type="GO" id="GO:0003676">
    <property type="term" value="F:nucleic acid binding"/>
    <property type="evidence" value="ECO:0007669"/>
    <property type="project" value="InterPro"/>
</dbReference>
<evidence type="ECO:0000313" key="15">
    <source>
        <dbReference type="EMBL" id="SNB73793.1"/>
    </source>
</evidence>